<evidence type="ECO:0000256" key="4">
    <source>
        <dbReference type="ARBA" id="ARBA00022840"/>
    </source>
</evidence>
<accession>A0ABR8W7V4</accession>
<dbReference type="Proteomes" id="UP000611521">
    <property type="component" value="Unassembled WGS sequence"/>
</dbReference>
<dbReference type="EMBL" id="JACSPX010000003">
    <property type="protein sequence ID" value="MBD8013072.1"/>
    <property type="molecule type" value="Genomic_DNA"/>
</dbReference>
<feature type="domain" description="ABC transporter" evidence="5">
    <location>
        <begin position="1"/>
        <end position="221"/>
    </location>
</feature>
<dbReference type="InterPro" id="IPR003593">
    <property type="entry name" value="AAA+_ATPase"/>
</dbReference>
<comment type="similarity">
    <text evidence="1">Belongs to the ABC transporter superfamily.</text>
</comment>
<gene>
    <name evidence="6" type="ORF">H9633_12295</name>
</gene>
<dbReference type="Pfam" id="PF00005">
    <property type="entry name" value="ABC_tran"/>
    <property type="match status" value="1"/>
</dbReference>
<dbReference type="GO" id="GO:0005524">
    <property type="term" value="F:ATP binding"/>
    <property type="evidence" value="ECO:0007669"/>
    <property type="project" value="UniProtKB-KW"/>
</dbReference>
<dbReference type="InterPro" id="IPR027417">
    <property type="entry name" value="P-loop_NTPase"/>
</dbReference>
<comment type="caution">
    <text evidence="6">The sequence shown here is derived from an EMBL/GenBank/DDBJ whole genome shotgun (WGS) entry which is preliminary data.</text>
</comment>
<protein>
    <submittedName>
        <fullName evidence="6">ABC transporter ATP-binding protein</fullName>
    </submittedName>
</protein>
<name>A0ABR8W7V4_9MICO</name>
<keyword evidence="4 6" id="KW-0067">ATP-binding</keyword>
<dbReference type="SUPFAM" id="SSF52540">
    <property type="entry name" value="P-loop containing nucleoside triphosphate hydrolases"/>
    <property type="match status" value="1"/>
</dbReference>
<dbReference type="PROSITE" id="PS00211">
    <property type="entry name" value="ABC_TRANSPORTER_1"/>
    <property type="match status" value="1"/>
</dbReference>
<evidence type="ECO:0000256" key="2">
    <source>
        <dbReference type="ARBA" id="ARBA00022448"/>
    </source>
</evidence>
<dbReference type="CDD" id="cd03225">
    <property type="entry name" value="ABC_cobalt_CbiO_domain1"/>
    <property type="match status" value="1"/>
</dbReference>
<dbReference type="InterPro" id="IPR003439">
    <property type="entry name" value="ABC_transporter-like_ATP-bd"/>
</dbReference>
<evidence type="ECO:0000256" key="3">
    <source>
        <dbReference type="ARBA" id="ARBA00022741"/>
    </source>
</evidence>
<evidence type="ECO:0000256" key="1">
    <source>
        <dbReference type="ARBA" id="ARBA00005417"/>
    </source>
</evidence>
<reference evidence="6 7" key="1">
    <citation type="submission" date="2020-08" db="EMBL/GenBank/DDBJ databases">
        <title>A Genomic Blueprint of the Chicken Gut Microbiome.</title>
        <authorList>
            <person name="Gilroy R."/>
            <person name="Ravi A."/>
            <person name="Getino M."/>
            <person name="Pursley I."/>
            <person name="Horton D.L."/>
            <person name="Alikhan N.-F."/>
            <person name="Baker D."/>
            <person name="Gharbi K."/>
            <person name="Hall N."/>
            <person name="Watson M."/>
            <person name="Adriaenssens E.M."/>
            <person name="Foster-Nyarko E."/>
            <person name="Jarju S."/>
            <person name="Secka A."/>
            <person name="Antonio M."/>
            <person name="Oren A."/>
            <person name="Chaudhuri R."/>
            <person name="La Ragione R.M."/>
            <person name="Hildebrand F."/>
            <person name="Pallen M.J."/>
        </authorList>
    </citation>
    <scope>NUCLEOTIDE SEQUENCE [LARGE SCALE GENOMIC DNA]</scope>
    <source>
        <strain evidence="6 7">Re1</strain>
    </source>
</reference>
<evidence type="ECO:0000259" key="5">
    <source>
        <dbReference type="PROSITE" id="PS50893"/>
    </source>
</evidence>
<keyword evidence="7" id="KW-1185">Reference proteome</keyword>
<dbReference type="PANTHER" id="PTHR43553:SF24">
    <property type="entry name" value="ENERGY-COUPLING FACTOR TRANSPORTER ATP-BINDING PROTEIN ECFA1"/>
    <property type="match status" value="1"/>
</dbReference>
<evidence type="ECO:0000313" key="6">
    <source>
        <dbReference type="EMBL" id="MBD8013072.1"/>
    </source>
</evidence>
<dbReference type="InterPro" id="IPR017871">
    <property type="entry name" value="ABC_transporter-like_CS"/>
</dbReference>
<dbReference type="PANTHER" id="PTHR43553">
    <property type="entry name" value="HEAVY METAL TRANSPORTER"/>
    <property type="match status" value="1"/>
</dbReference>
<keyword evidence="2" id="KW-0813">Transport</keyword>
<dbReference type="PROSITE" id="PS50893">
    <property type="entry name" value="ABC_TRANSPORTER_2"/>
    <property type="match status" value="1"/>
</dbReference>
<dbReference type="Gene3D" id="3.40.50.300">
    <property type="entry name" value="P-loop containing nucleotide triphosphate hydrolases"/>
    <property type="match status" value="1"/>
</dbReference>
<sequence length="221" mass="23538">MAFEDVSYVVDDAPILRGVTTRLTASRTAVIGANGSGKSTFARMINGLRQPTSGSVRVLGLDPAADAARVRSRVGFVFTNPEAQILMPTPAEDLALSLGSLPRAMRTLRVARILEQYGLAGRGDQPVSELSGGQRQLLALAAVLCTDPRLVVADEPTTLLDLRNARRIADLLLTLPVPVVIVTHDLELAGRCDAAVLFDGGRVVEMGEPPAVIETYRRISA</sequence>
<proteinExistence type="inferred from homology"/>
<dbReference type="InterPro" id="IPR050095">
    <property type="entry name" value="ECF_ABC_transporter_ATP-bd"/>
</dbReference>
<dbReference type="InterPro" id="IPR015856">
    <property type="entry name" value="ABC_transpr_CbiO/EcfA_su"/>
</dbReference>
<evidence type="ECO:0000313" key="7">
    <source>
        <dbReference type="Proteomes" id="UP000611521"/>
    </source>
</evidence>
<organism evidence="6 7">
    <name type="scientific">Microbacterium commune</name>
    <dbReference type="NCBI Taxonomy" id="2762219"/>
    <lineage>
        <taxon>Bacteria</taxon>
        <taxon>Bacillati</taxon>
        <taxon>Actinomycetota</taxon>
        <taxon>Actinomycetes</taxon>
        <taxon>Micrococcales</taxon>
        <taxon>Microbacteriaceae</taxon>
        <taxon>Microbacterium</taxon>
    </lineage>
</organism>
<dbReference type="SMART" id="SM00382">
    <property type="entry name" value="AAA"/>
    <property type="match status" value="1"/>
</dbReference>
<keyword evidence="3" id="KW-0547">Nucleotide-binding</keyword>